<dbReference type="PANTHER" id="PTHR19303:SF57">
    <property type="entry name" value="HTH CENPB-TYPE DOMAIN-CONTAINING PROTEIN"/>
    <property type="match status" value="1"/>
</dbReference>
<dbReference type="InterPro" id="IPR036397">
    <property type="entry name" value="RNaseH_sf"/>
</dbReference>
<dbReference type="EMBL" id="JANEYG010000054">
    <property type="protein sequence ID" value="KAJ8915352.1"/>
    <property type="molecule type" value="Genomic_DNA"/>
</dbReference>
<protein>
    <recommendedName>
        <fullName evidence="2">DDE-1 domain-containing protein</fullName>
    </recommendedName>
</protein>
<evidence type="ECO:0000259" key="2">
    <source>
        <dbReference type="Pfam" id="PF03184"/>
    </source>
</evidence>
<keyword evidence="4" id="KW-1185">Reference proteome</keyword>
<dbReference type="AlphaFoldDB" id="A0AAV8VN05"/>
<evidence type="ECO:0000313" key="4">
    <source>
        <dbReference type="Proteomes" id="UP001159042"/>
    </source>
</evidence>
<feature type="region of interest" description="Disordered" evidence="1">
    <location>
        <begin position="207"/>
        <end position="238"/>
    </location>
</feature>
<accession>A0AAV8VN05</accession>
<feature type="compositionally biased region" description="Basic and acidic residues" evidence="1">
    <location>
        <begin position="282"/>
        <end position="295"/>
    </location>
</feature>
<feature type="region of interest" description="Disordered" evidence="1">
    <location>
        <begin position="282"/>
        <end position="336"/>
    </location>
</feature>
<dbReference type="Gene3D" id="3.30.420.10">
    <property type="entry name" value="Ribonuclease H-like superfamily/Ribonuclease H"/>
    <property type="match status" value="1"/>
</dbReference>
<feature type="compositionally biased region" description="Polar residues" evidence="1">
    <location>
        <begin position="207"/>
        <end position="217"/>
    </location>
</feature>
<dbReference type="Proteomes" id="UP001159042">
    <property type="component" value="Unassembled WGS sequence"/>
</dbReference>
<proteinExistence type="predicted"/>
<feature type="compositionally biased region" description="Basic residues" evidence="1">
    <location>
        <begin position="296"/>
        <end position="306"/>
    </location>
</feature>
<comment type="caution">
    <text evidence="3">The sequence shown here is derived from an EMBL/GenBank/DDBJ whole genome shotgun (WGS) entry which is preliminary data.</text>
</comment>
<dbReference type="GO" id="GO:0005634">
    <property type="term" value="C:nucleus"/>
    <property type="evidence" value="ECO:0007669"/>
    <property type="project" value="TreeGrafter"/>
</dbReference>
<feature type="compositionally biased region" description="Polar residues" evidence="1">
    <location>
        <begin position="224"/>
        <end position="237"/>
    </location>
</feature>
<sequence>METWMPDGPTDQTAFAASKKGWMDSIIFLNWFKKCFLPNIPLERPVLLIFDGHVSHISSELIQTAIENQVTLLKLPSHTTHILQPLDVAVFKSLKTRWDREIVQWQRENPRRKIPKDTFVKVLQKVYLNMPESNILNGFKSTGIYDPDVENHLNVQNDDHDYARPVQEENLTNIEIDNPEESVNSETLNEPYNAMVLITLLQDTTEAESSTNLSTASGEHRENTISTASSENESVQEPKTFEEILISMVKGNKQDDKNNKSRRRLCHGAEVITSEEYFKNKQEQENRQLEKEEKLKAKKLTTTKHSKANEPLKNRKANMPARKPKYTASDTDTDTDNEYLISESERDSDIENIQPSIAVIEGDYVIVY</sequence>
<evidence type="ECO:0000256" key="1">
    <source>
        <dbReference type="SAM" id="MobiDB-lite"/>
    </source>
</evidence>
<feature type="domain" description="DDE-1" evidence="2">
    <location>
        <begin position="13"/>
        <end position="139"/>
    </location>
</feature>
<organism evidence="3 4">
    <name type="scientific">Exocentrus adspersus</name>
    <dbReference type="NCBI Taxonomy" id="1586481"/>
    <lineage>
        <taxon>Eukaryota</taxon>
        <taxon>Metazoa</taxon>
        <taxon>Ecdysozoa</taxon>
        <taxon>Arthropoda</taxon>
        <taxon>Hexapoda</taxon>
        <taxon>Insecta</taxon>
        <taxon>Pterygota</taxon>
        <taxon>Neoptera</taxon>
        <taxon>Endopterygota</taxon>
        <taxon>Coleoptera</taxon>
        <taxon>Polyphaga</taxon>
        <taxon>Cucujiformia</taxon>
        <taxon>Chrysomeloidea</taxon>
        <taxon>Cerambycidae</taxon>
        <taxon>Lamiinae</taxon>
        <taxon>Acanthocinini</taxon>
        <taxon>Exocentrus</taxon>
    </lineage>
</organism>
<dbReference type="PANTHER" id="PTHR19303">
    <property type="entry name" value="TRANSPOSON"/>
    <property type="match status" value="1"/>
</dbReference>
<dbReference type="GO" id="GO:0003677">
    <property type="term" value="F:DNA binding"/>
    <property type="evidence" value="ECO:0007669"/>
    <property type="project" value="TreeGrafter"/>
</dbReference>
<name>A0AAV8VN05_9CUCU</name>
<gene>
    <name evidence="3" type="ORF">NQ315_008239</name>
</gene>
<dbReference type="Pfam" id="PF03184">
    <property type="entry name" value="DDE_1"/>
    <property type="match status" value="1"/>
</dbReference>
<dbReference type="InterPro" id="IPR004875">
    <property type="entry name" value="DDE_SF_endonuclease_dom"/>
</dbReference>
<evidence type="ECO:0000313" key="3">
    <source>
        <dbReference type="EMBL" id="KAJ8915352.1"/>
    </source>
</evidence>
<reference evidence="3 4" key="1">
    <citation type="journal article" date="2023" name="Insect Mol. Biol.">
        <title>Genome sequencing provides insights into the evolution of gene families encoding plant cell wall-degrading enzymes in longhorned beetles.</title>
        <authorList>
            <person name="Shin N.R."/>
            <person name="Okamura Y."/>
            <person name="Kirsch R."/>
            <person name="Pauchet Y."/>
        </authorList>
    </citation>
    <scope>NUCLEOTIDE SEQUENCE [LARGE SCALE GENOMIC DNA]</scope>
    <source>
        <strain evidence="3">EAD_L_NR</strain>
    </source>
</reference>
<dbReference type="InterPro" id="IPR050863">
    <property type="entry name" value="CenT-Element_Derived"/>
</dbReference>